<name>A0AAI9T3G2_SPIME</name>
<organism evidence="2 3">
    <name type="scientific">Spiroplasma melliferum KC3</name>
    <dbReference type="NCBI Taxonomy" id="570509"/>
    <lineage>
        <taxon>Bacteria</taxon>
        <taxon>Bacillati</taxon>
        <taxon>Mycoplasmatota</taxon>
        <taxon>Mollicutes</taxon>
        <taxon>Entomoplasmatales</taxon>
        <taxon>Spiroplasmataceae</taxon>
        <taxon>Spiroplasma</taxon>
    </lineage>
</organism>
<evidence type="ECO:0000256" key="1">
    <source>
        <dbReference type="SAM" id="Phobius"/>
    </source>
</evidence>
<keyword evidence="1" id="KW-0472">Membrane</keyword>
<keyword evidence="1" id="KW-0812">Transmembrane</keyword>
<comment type="caution">
    <text evidence="2">The sequence shown here is derived from an EMBL/GenBank/DDBJ whole genome shotgun (WGS) entry which is preliminary data.</text>
</comment>
<dbReference type="RefSeq" id="WP_004027894.1">
    <property type="nucleotide sequence ID" value="NZ_AGBZ02000001.1"/>
</dbReference>
<keyword evidence="1" id="KW-1133">Transmembrane helix</keyword>
<evidence type="ECO:0000313" key="3">
    <source>
        <dbReference type="Proteomes" id="UP000004057"/>
    </source>
</evidence>
<sequence>MLKLIVFGVLGIILGFTFVANIFAASQSAIEIIKTWSESNNAFYNLVSQLFILATHPIMQLFLAFGMLFIIIRVVFGFM</sequence>
<accession>A0AAI9T3G2</accession>
<evidence type="ECO:0000313" key="2">
    <source>
        <dbReference type="EMBL" id="KAI92766.1"/>
    </source>
</evidence>
<protein>
    <submittedName>
        <fullName evidence="2">Membrane protein</fullName>
    </submittedName>
</protein>
<dbReference type="Proteomes" id="UP000004057">
    <property type="component" value="Unassembled WGS sequence"/>
</dbReference>
<proteinExistence type="predicted"/>
<feature type="transmembrane region" description="Helical" evidence="1">
    <location>
        <begin position="48"/>
        <end position="76"/>
    </location>
</feature>
<dbReference type="AlphaFoldDB" id="A0AAI9T3G2"/>
<dbReference type="EMBL" id="AGBZ02000001">
    <property type="protein sequence ID" value="KAI92766.1"/>
    <property type="molecule type" value="Genomic_DNA"/>
</dbReference>
<reference evidence="2 3" key="1">
    <citation type="journal article" date="2012" name="J. Proteome Res.">
        <title>Application of Spiroplasma melliferum proteogenomic profiling for the discovery of virulence factors and pathogenicity mechanisms in host-associated spiroplasmas.</title>
        <authorList>
            <person name="Alexeev D."/>
            <person name="Kostrjukova E."/>
            <person name="Aliper A."/>
            <person name="Popenko A."/>
            <person name="Bazaleev N."/>
            <person name="Tyakht A."/>
            <person name="Selezneva O."/>
            <person name="Akopian T."/>
            <person name="Prichodko E."/>
            <person name="Kondratov I."/>
            <person name="Chukin M."/>
            <person name="Demina I."/>
            <person name="Galyamina M."/>
            <person name="Kamashev D."/>
            <person name="Vanyushkina A."/>
            <person name="Ladygina V."/>
            <person name="Levitskii S."/>
            <person name="Lazarev V."/>
            <person name="Govorun V."/>
        </authorList>
    </citation>
    <scope>NUCLEOTIDE SEQUENCE [LARGE SCALE GENOMIC DNA]</scope>
    <source>
        <strain evidence="2 3">KC3</strain>
    </source>
</reference>
<gene>
    <name evidence="2" type="ORF">SPM_001775</name>
</gene>